<dbReference type="PANTHER" id="PTHR30399:SF1">
    <property type="entry name" value="UTP PYROPHOSPHATASE"/>
    <property type="match status" value="1"/>
</dbReference>
<dbReference type="InterPro" id="IPR002725">
    <property type="entry name" value="YgjP-like_metallopeptidase"/>
</dbReference>
<gene>
    <name evidence="2" type="ORF">CUN48_09050</name>
</gene>
<protein>
    <submittedName>
        <fullName evidence="2">Metal-dependent hydrolase</fullName>
    </submittedName>
</protein>
<accession>A0A2M8QC49</accession>
<dbReference type="EMBL" id="PGTN01000052">
    <property type="protein sequence ID" value="PJF47381.1"/>
    <property type="molecule type" value="Genomic_DNA"/>
</dbReference>
<comment type="caution">
    <text evidence="2">The sequence shown here is derived from an EMBL/GenBank/DDBJ whole genome shotgun (WGS) entry which is preliminary data.</text>
</comment>
<name>A0A2M8QC49_9CHLR</name>
<proteinExistence type="predicted"/>
<dbReference type="GO" id="GO:0016787">
    <property type="term" value="F:hydrolase activity"/>
    <property type="evidence" value="ECO:0007669"/>
    <property type="project" value="UniProtKB-KW"/>
</dbReference>
<dbReference type="AlphaFoldDB" id="A0A2M8QC49"/>
<dbReference type="Proteomes" id="UP000230790">
    <property type="component" value="Unassembled WGS sequence"/>
</dbReference>
<evidence type="ECO:0000313" key="2">
    <source>
        <dbReference type="EMBL" id="PJF47381.1"/>
    </source>
</evidence>
<dbReference type="Pfam" id="PF01863">
    <property type="entry name" value="YgjP-like"/>
    <property type="match status" value="1"/>
</dbReference>
<sequence>MKKETRPDWQPLEEAVPIDVFHAEVWAWAKRLSVTECVREIHLRPMKRKWASCSSRGRLTFDTNLLRQPAEFRREVIVHELLHLKVPNHGKVFKALLNAYLASAETASLTKQEKPTDIVSKS</sequence>
<dbReference type="Gene3D" id="3.30.2010.10">
    <property type="entry name" value="Metalloproteases ('zincins'), catalytic domain"/>
    <property type="match status" value="1"/>
</dbReference>
<organism evidence="2 3">
    <name type="scientific">Candidatus Thermofonsia Clade 3 bacterium</name>
    <dbReference type="NCBI Taxonomy" id="2364212"/>
    <lineage>
        <taxon>Bacteria</taxon>
        <taxon>Bacillati</taxon>
        <taxon>Chloroflexota</taxon>
        <taxon>Candidatus Thermofontia</taxon>
        <taxon>Candidatus Thermofonsia Clade 3</taxon>
    </lineage>
</organism>
<dbReference type="PANTHER" id="PTHR30399">
    <property type="entry name" value="UNCHARACTERIZED PROTEIN YGJP"/>
    <property type="match status" value="1"/>
</dbReference>
<evidence type="ECO:0000313" key="3">
    <source>
        <dbReference type="Proteomes" id="UP000230790"/>
    </source>
</evidence>
<dbReference type="InterPro" id="IPR053136">
    <property type="entry name" value="UTP_pyrophosphatase-like"/>
</dbReference>
<dbReference type="CDD" id="cd07344">
    <property type="entry name" value="M48_yhfN_like"/>
    <property type="match status" value="1"/>
</dbReference>
<keyword evidence="2" id="KW-0378">Hydrolase</keyword>
<reference evidence="2 3" key="1">
    <citation type="submission" date="2017-11" db="EMBL/GenBank/DDBJ databases">
        <title>Evolution of Phototrophy in the Chloroflexi Phylum Driven by Horizontal Gene Transfer.</title>
        <authorList>
            <person name="Ward L.M."/>
            <person name="Hemp J."/>
            <person name="Shih P.M."/>
            <person name="Mcglynn S.E."/>
            <person name="Fischer W."/>
        </authorList>
    </citation>
    <scope>NUCLEOTIDE SEQUENCE [LARGE SCALE GENOMIC DNA]</scope>
    <source>
        <strain evidence="2">JP3_7</strain>
    </source>
</reference>
<feature type="domain" description="YgjP-like metallopeptidase" evidence="1">
    <location>
        <begin position="20"/>
        <end position="106"/>
    </location>
</feature>
<evidence type="ECO:0000259" key="1">
    <source>
        <dbReference type="Pfam" id="PF01863"/>
    </source>
</evidence>